<dbReference type="RefSeq" id="WP_051140317.1">
    <property type="nucleotide sequence ID" value="NZ_CP012914.1"/>
</dbReference>
<reference evidence="2 3" key="1">
    <citation type="submission" date="2018-09" db="EMBL/GenBank/DDBJ databases">
        <title>Whole genome based analysis of evolution and adaptive divergence in Indian and Brazilian strains of Azospirillum brasilense.</title>
        <authorList>
            <person name="Singh C."/>
            <person name="Tripathi A.K."/>
        </authorList>
    </citation>
    <scope>NUCLEOTIDE SEQUENCE [LARGE SCALE GENOMIC DNA]</scope>
    <source>
        <strain evidence="2 3">MTCC4038</strain>
    </source>
</reference>
<dbReference type="EMBL" id="JAWXYC010000004">
    <property type="protein sequence ID" value="MDX5954588.1"/>
    <property type="molecule type" value="Genomic_DNA"/>
</dbReference>
<evidence type="ECO:0000313" key="1">
    <source>
        <dbReference type="EMBL" id="MDX5954588.1"/>
    </source>
</evidence>
<dbReference type="Proteomes" id="UP001277471">
    <property type="component" value="Unassembled WGS sequence"/>
</dbReference>
<evidence type="ECO:0000313" key="3">
    <source>
        <dbReference type="Proteomes" id="UP000298774"/>
    </source>
</evidence>
<dbReference type="GeneID" id="56452542"/>
<name>A0A0P0F513_AZOBR</name>
<dbReference type="EMBL" id="CP032339">
    <property type="protein sequence ID" value="QCO08406.1"/>
    <property type="molecule type" value="Genomic_DNA"/>
</dbReference>
<dbReference type="AlphaFoldDB" id="A0A0P0F513"/>
<sequence>MFGFITGFQKGQRGSSLQTANQNAYRNMQKAAPSHPANGLTAKRQLEEACVLLQDAADDLESVLSGMPTPAGRADLNEAIGTIMETLRLVASAHTRLEHPQIHGGALAD</sequence>
<organism evidence="2 3">
    <name type="scientific">Azospirillum brasilense</name>
    <dbReference type="NCBI Taxonomy" id="192"/>
    <lineage>
        <taxon>Bacteria</taxon>
        <taxon>Pseudomonadati</taxon>
        <taxon>Pseudomonadota</taxon>
        <taxon>Alphaproteobacteria</taxon>
        <taxon>Rhodospirillales</taxon>
        <taxon>Azospirillaceae</taxon>
        <taxon>Azospirillum</taxon>
    </lineage>
</organism>
<protein>
    <recommendedName>
        <fullName evidence="5">DUF1844 domain-containing protein</fullName>
    </recommendedName>
</protein>
<evidence type="ECO:0000313" key="2">
    <source>
        <dbReference type="EMBL" id="QCO08406.1"/>
    </source>
</evidence>
<reference evidence="1 4" key="2">
    <citation type="submission" date="2023-11" db="EMBL/GenBank/DDBJ databases">
        <title>MicrobeMod: A computational toolkit for identifying prokaryotic methylation and restriction-modification with nanopore sequencing.</title>
        <authorList>
            <person name="Crits-Christoph A."/>
            <person name="Kang S.C."/>
            <person name="Lee H."/>
            <person name="Ostrov N."/>
        </authorList>
    </citation>
    <scope>NUCLEOTIDE SEQUENCE [LARGE SCALE GENOMIC DNA]</scope>
    <source>
        <strain evidence="1 4">ATCC 29145</strain>
    </source>
</reference>
<gene>
    <name evidence="2" type="ORF">D3868_04730</name>
    <name evidence="1" type="ORF">SIM66_25815</name>
</gene>
<accession>A0A0P0F513</accession>
<keyword evidence="4" id="KW-1185">Reference proteome</keyword>
<dbReference type="Proteomes" id="UP000298774">
    <property type="component" value="Chromosome"/>
</dbReference>
<evidence type="ECO:0008006" key="5">
    <source>
        <dbReference type="Google" id="ProtNLM"/>
    </source>
</evidence>
<dbReference type="KEGG" id="abf:AMK58_10550"/>
<evidence type="ECO:0000313" key="4">
    <source>
        <dbReference type="Proteomes" id="UP001277471"/>
    </source>
</evidence>
<proteinExistence type="predicted"/>